<dbReference type="AlphaFoldDB" id="A0ABD2L5Q6"/>
<reference evidence="1 2" key="1">
    <citation type="submission" date="2024-10" db="EMBL/GenBank/DDBJ databases">
        <authorList>
            <person name="Kim D."/>
        </authorList>
    </citation>
    <scope>NUCLEOTIDE SEQUENCE [LARGE SCALE GENOMIC DNA]</scope>
    <source>
        <strain evidence="1">BH-2024</strain>
    </source>
</reference>
<name>A0ABD2L5Q6_9BILA</name>
<accession>A0ABD2L5Q6</accession>
<evidence type="ECO:0000313" key="1">
    <source>
        <dbReference type="EMBL" id="KAL3110570.1"/>
    </source>
</evidence>
<evidence type="ECO:0000313" key="2">
    <source>
        <dbReference type="Proteomes" id="UP001620626"/>
    </source>
</evidence>
<dbReference type="EMBL" id="JBICBT010000537">
    <property type="protein sequence ID" value="KAL3110570.1"/>
    <property type="molecule type" value="Genomic_DNA"/>
</dbReference>
<sequence>MTFKVLRGISPYSNEKLKDKDKVSINAARLAQLIHHFYALGWMRDNSAGMAARFRCPKTGESLIFNSSNSLAKEIFAE</sequence>
<comment type="caution">
    <text evidence="1">The sequence shown here is derived from an EMBL/GenBank/DDBJ whole genome shotgun (WGS) entry which is preliminary data.</text>
</comment>
<proteinExistence type="predicted"/>
<organism evidence="1 2">
    <name type="scientific">Heterodera trifolii</name>
    <dbReference type="NCBI Taxonomy" id="157864"/>
    <lineage>
        <taxon>Eukaryota</taxon>
        <taxon>Metazoa</taxon>
        <taxon>Ecdysozoa</taxon>
        <taxon>Nematoda</taxon>
        <taxon>Chromadorea</taxon>
        <taxon>Rhabditida</taxon>
        <taxon>Tylenchina</taxon>
        <taxon>Tylenchomorpha</taxon>
        <taxon>Tylenchoidea</taxon>
        <taxon>Heteroderidae</taxon>
        <taxon>Heteroderinae</taxon>
        <taxon>Heterodera</taxon>
    </lineage>
</organism>
<dbReference type="Proteomes" id="UP001620626">
    <property type="component" value="Unassembled WGS sequence"/>
</dbReference>
<keyword evidence="2" id="KW-1185">Reference proteome</keyword>
<protein>
    <submittedName>
        <fullName evidence="1">Uncharacterized protein</fullName>
    </submittedName>
</protein>
<gene>
    <name evidence="1" type="ORF">niasHT_012904</name>
</gene>